<dbReference type="RefSeq" id="WP_187466300.1">
    <property type="nucleotide sequence ID" value="NZ_JACSIT010000091.1"/>
</dbReference>
<dbReference type="InterPro" id="IPR025667">
    <property type="entry name" value="SprB_repeat"/>
</dbReference>
<evidence type="ECO:0000313" key="3">
    <source>
        <dbReference type="Proteomes" id="UP000650081"/>
    </source>
</evidence>
<dbReference type="Pfam" id="PF13573">
    <property type="entry name" value="SprB"/>
    <property type="match status" value="2"/>
</dbReference>
<feature type="chain" id="PRO_5036974447" evidence="1">
    <location>
        <begin position="22"/>
        <end position="1985"/>
    </location>
</feature>
<sequence>MFDKFTLLLFALFLSFSAVFAQVSPSSAQFPLELQRVTGKHGRASNAKMLCTDPNPFVIVSCEGELPNTGDNDPSDGAFMTWTATGSSNLYYSRIYNGPDTFQIVRAGTNLSVYPASDPATNTYTATLAIGGGSSNACLAPGTWTVQVWDVQDADGDLLPDRDANGAIIGCFRICSFDFFPSCPPPNTTTFTANVVDIGCNGGGSISLNNYSINDLYCVSPIGAGASLMWTGPGGFTASTQNITGLMPGTYTVEVRDFYDCITQGTFTVNQLPPVSINCNLVNGPTVFGSNDGVVAVNIGSGTGNYTIAWSGPSSGSRAGIDGNNNIGGLLAGTYTFTVTDNTSGCTDNCMVTLPDPPCMVDFTVMQDALGDVVITPVSGMPPFRVSYTGPSFQDDIGPFGIGGITLPGGQFMVGEYVFTVYEVNRPDCDMFQFYTIEGPDCSDFTLVSNVASPITCGGANDGQIALAFTGGQNPVVSWTGPGVSGSTQATISNLGPGTYNFQIIDDRGCFLEGSHTLTAPPALQFSCAALNETCPAANDGRIGLNLAGGTGAYTLTYTAVDTDGNPLPPQSGLTVANGDTLRNLVPGQYNLQIRDANNCTQTCMASITAFTCPPGGGADQSITVDSVFDATVVNGTGEVVVDLAGTGPWTYRITSTTGGLDLSFTASSSPDTAINLPIDTYRLVLVLPAPAAGTPACCIVTPPPPVTFVVEGPVCDLSAVPTTTNPLCFGSSDGSISLAVTGASSGLTIDWSDDAFDGLSSASNLGAGTYTVIVSDDSACPVPPLTITLLDPPALEVQLTETSPINCFGETTGAIAATVLNAGGMLTYAWSVAAPTDTDTLRNLGAGTYGLTVTDANSCAANASLSLGQPAALELLCSATTETAAGAEDGTITLSIAGGGPTVTLSSVLGTLRVSSGSDTTFTGLPPGTYNLLITDDSGCTATCTAIVNQGGCEITTSITPTQPDCNNPTGSAAASASLLANGAVSFLWSNGESTALVSNLTPGSYSVTATDALGCQANASVSIVAFTDFPTASVLGSSAVCDDGCVDINFGFTGSGPFQVDYTISRNGAPPQAANFTIVASGVESFCPASFGFPDLENARVNFLTVTDANGCARPFTSVVDINRLPPAVGTFAATLCAGDTLTYAGESFHAARSVGDVVLPGASANGCDSTVAVSVTFFAPAVGTFAATLCADDTLTYAGESFHAARTTGDVILPGASANGCDSTVAVSVTFFAPAVGTFAATLCAGDTLTYAGESFHAARTVGDVVLPGASVNGCDSTVAVSVTFFAPSVGTFAATLCAGDTLTYAGEIFHAARTVGDVVLPGASVNGCDSTVAVSVAFFAPAFSALDTTICASDTLTFAGEIFHAARTVGDVVLPGASVNGCDSTVAVSVNFFAPAVGTFAAMLCAGDTLTYAGESFHAARTMGDVVLPGASVNGCDSTVAVSVNFFAPAVGTFAAMLCAGDTLTYAGESFHAARTMGDVVLPGASVNGCDSTVAVSLSFFPQVSGVLDTTICAGTSFTFHGRTFAAAATAVPVVLDLPSVNGCDSLVLVTVRVLEPATVSLSGDGVVCADGLLPLTINYDGDGIAQVELSSQPGAFLSIFSGSAEVEVAAAIGTTVRILSANDGGACPLALSGAVLVSQSDLAVSIDITSGNGVYAVSCPDAEDGAVLAIPTGGTGPYTFAWSNGADGAELGGLAAGSYSLLVTSGRGCQAQDSVKLTAPEVMAVAVLPLDATCQDTLPGLVITDIQGGTGPYVYRTGDGPFRSPGAFPDTLRASAGVTTFALEDANGCLLTQEFTLAPAPQGSIVVTPNRVIIGTGDSVRLQVLTDLEAIGYRLTPGPEGLLTENSFFVAPTLSTVYTVTAIDNSGCTATAEAEVLVDRYVPVYVPNAFSPNEDGRNDLFRAFGDEQVERFREFAVFDRWGFLVASLPGPIDPADQTWGWDGRTADGRLHQPGVYVYSIRADLRDGRSLVLKGEVVLVR</sequence>
<dbReference type="EMBL" id="JACSIT010000091">
    <property type="protein sequence ID" value="MBC6994218.1"/>
    <property type="molecule type" value="Genomic_DNA"/>
</dbReference>
<feature type="signal peptide" evidence="1">
    <location>
        <begin position="1"/>
        <end position="21"/>
    </location>
</feature>
<organism evidence="2 3">
    <name type="scientific">Neolewinella lacunae</name>
    <dbReference type="NCBI Taxonomy" id="1517758"/>
    <lineage>
        <taxon>Bacteria</taxon>
        <taxon>Pseudomonadati</taxon>
        <taxon>Bacteroidota</taxon>
        <taxon>Saprospiria</taxon>
        <taxon>Saprospirales</taxon>
        <taxon>Lewinellaceae</taxon>
        <taxon>Neolewinella</taxon>
    </lineage>
</organism>
<dbReference type="Proteomes" id="UP000650081">
    <property type="component" value="Unassembled WGS sequence"/>
</dbReference>
<gene>
    <name evidence="2" type="ORF">H9S92_08600</name>
</gene>
<comment type="caution">
    <text evidence="2">The sequence shown here is derived from an EMBL/GenBank/DDBJ whole genome shotgun (WGS) entry which is preliminary data.</text>
</comment>
<keyword evidence="1" id="KW-0732">Signal</keyword>
<evidence type="ECO:0000313" key="2">
    <source>
        <dbReference type="EMBL" id="MBC6994218.1"/>
    </source>
</evidence>
<dbReference type="Pfam" id="PF13585">
    <property type="entry name" value="CHU_C"/>
    <property type="match status" value="1"/>
</dbReference>
<accession>A0A923PN08</accession>
<keyword evidence="3" id="KW-1185">Reference proteome</keyword>
<reference evidence="2" key="1">
    <citation type="submission" date="2020-08" db="EMBL/GenBank/DDBJ databases">
        <title>Lewinella bacteria from marine environments.</title>
        <authorList>
            <person name="Zhong Y."/>
        </authorList>
    </citation>
    <scope>NUCLEOTIDE SEQUENCE</scope>
    <source>
        <strain evidence="2">KCTC 42187</strain>
    </source>
</reference>
<proteinExistence type="predicted"/>
<evidence type="ECO:0000256" key="1">
    <source>
        <dbReference type="SAM" id="SignalP"/>
    </source>
</evidence>
<name>A0A923PN08_9BACT</name>
<protein>
    <submittedName>
        <fullName evidence="2">Gliding motility-associated C-terminal domain-containing protein</fullName>
    </submittedName>
</protein>
<dbReference type="Gene3D" id="2.60.40.740">
    <property type="match status" value="2"/>
</dbReference>